<dbReference type="GO" id="GO:0008344">
    <property type="term" value="P:adult locomotory behavior"/>
    <property type="evidence" value="ECO:0007669"/>
    <property type="project" value="TreeGrafter"/>
</dbReference>
<dbReference type="GO" id="GO:0005737">
    <property type="term" value="C:cytoplasm"/>
    <property type="evidence" value="ECO:0007669"/>
    <property type="project" value="TreeGrafter"/>
</dbReference>
<dbReference type="InterPro" id="IPR000210">
    <property type="entry name" value="BTB/POZ_dom"/>
</dbReference>
<dbReference type="PANTHER" id="PTHR46306:SF1">
    <property type="entry name" value="BTB_POZ DOMAIN-CONTAINING PROTEIN 9"/>
    <property type="match status" value="1"/>
</dbReference>
<dbReference type="GO" id="GO:0048512">
    <property type="term" value="P:circadian behavior"/>
    <property type="evidence" value="ECO:0007669"/>
    <property type="project" value="TreeGrafter"/>
</dbReference>
<name>A0A5E4QP09_9NEOP</name>
<feature type="domain" description="BTB" evidence="1">
    <location>
        <begin position="288"/>
        <end position="360"/>
    </location>
</feature>
<gene>
    <name evidence="2" type="ORF">LSINAPIS_LOCUS9644</name>
</gene>
<evidence type="ECO:0000313" key="3">
    <source>
        <dbReference type="Proteomes" id="UP000324832"/>
    </source>
</evidence>
<dbReference type="InterPro" id="IPR011333">
    <property type="entry name" value="SKP1/BTB/POZ_sf"/>
</dbReference>
<organism evidence="2 3">
    <name type="scientific">Leptidea sinapis</name>
    <dbReference type="NCBI Taxonomy" id="189913"/>
    <lineage>
        <taxon>Eukaryota</taxon>
        <taxon>Metazoa</taxon>
        <taxon>Ecdysozoa</taxon>
        <taxon>Arthropoda</taxon>
        <taxon>Hexapoda</taxon>
        <taxon>Insecta</taxon>
        <taxon>Pterygota</taxon>
        <taxon>Neoptera</taxon>
        <taxon>Endopterygota</taxon>
        <taxon>Lepidoptera</taxon>
        <taxon>Glossata</taxon>
        <taxon>Ditrysia</taxon>
        <taxon>Papilionoidea</taxon>
        <taxon>Pieridae</taxon>
        <taxon>Dismorphiinae</taxon>
        <taxon>Leptidea</taxon>
    </lineage>
</organism>
<evidence type="ECO:0000259" key="1">
    <source>
        <dbReference type="PROSITE" id="PS50097"/>
    </source>
</evidence>
<proteinExistence type="predicted"/>
<dbReference type="Pfam" id="PF00651">
    <property type="entry name" value="BTB"/>
    <property type="match status" value="1"/>
</dbReference>
<dbReference type="PROSITE" id="PS50097">
    <property type="entry name" value="BTB"/>
    <property type="match status" value="1"/>
</dbReference>
<keyword evidence="3" id="KW-1185">Reference proteome</keyword>
<dbReference type="SUPFAM" id="SSF54695">
    <property type="entry name" value="POZ domain"/>
    <property type="match status" value="1"/>
</dbReference>
<dbReference type="SMART" id="SM00225">
    <property type="entry name" value="BTB"/>
    <property type="match status" value="1"/>
</dbReference>
<dbReference type="InterPro" id="IPR052407">
    <property type="entry name" value="BTB_POZ_domain_cont_9"/>
</dbReference>
<evidence type="ECO:0000313" key="2">
    <source>
        <dbReference type="EMBL" id="VVC98595.1"/>
    </source>
</evidence>
<dbReference type="AlphaFoldDB" id="A0A5E4QP09"/>
<accession>A0A5E4QP09</accession>
<protein>
    <recommendedName>
        <fullName evidence="1">BTB domain-containing protein</fullName>
    </recommendedName>
</protein>
<dbReference type="Gene3D" id="3.30.710.10">
    <property type="entry name" value="Potassium Channel Kv1.1, Chain A"/>
    <property type="match status" value="1"/>
</dbReference>
<dbReference type="GO" id="GO:0050804">
    <property type="term" value="P:modulation of chemical synaptic transmission"/>
    <property type="evidence" value="ECO:0007669"/>
    <property type="project" value="TreeGrafter"/>
</dbReference>
<dbReference type="Proteomes" id="UP000324832">
    <property type="component" value="Unassembled WGS sequence"/>
</dbReference>
<dbReference type="PANTHER" id="PTHR46306">
    <property type="entry name" value="BTB/POZ DOMAIN-CONTAINING PROTEIN 9"/>
    <property type="match status" value="1"/>
</dbReference>
<dbReference type="EMBL" id="FZQP02003667">
    <property type="protein sequence ID" value="VVC98595.1"/>
    <property type="molecule type" value="Genomic_DNA"/>
</dbReference>
<sequence>MVNQNTRKRNKQESLLDLIICNDESLISEINYHPPIGKSDHVILLAEIQLVGQVIKEFTSNKRAFKYGDYDAINKYLLTSDIPENDSIDNTWRMFKENISITIDKFIPKIKSRKGYSKTKPWITKEICILTDRKKKQWNIYLLDRDNESYKKYRAINNKIVQLTRQNRINFESNIADSGEKAFYAYVRKQISTRVDIPPALMNPKTFEITTKSVEVAEIFADQFEHAYVCERPGKLPDVNIERVQASLENIVFTPEKVLKALKTFDESTASGHLSEHIGSLCLSTEYSDVTLVVEGQRIPAHKVILAASSNYFRALLFASHEQAASALGTVLYYVDCSRRTPLSTWSVNVVRAGHMGLSLLREDTVLDMLGLAHQFNFQKLEAAISDYLRQVLALRNVCSVLDAARLHY</sequence>
<reference evidence="2 3" key="1">
    <citation type="submission" date="2017-07" db="EMBL/GenBank/DDBJ databases">
        <authorList>
            <person name="Talla V."/>
            <person name="Backstrom N."/>
        </authorList>
    </citation>
    <scope>NUCLEOTIDE SEQUENCE [LARGE SCALE GENOMIC DNA]</scope>
</reference>